<dbReference type="PANTHER" id="PTHR30146">
    <property type="entry name" value="LACI-RELATED TRANSCRIPTIONAL REPRESSOR"/>
    <property type="match status" value="1"/>
</dbReference>
<gene>
    <name evidence="5" type="ORF">Ade02nite_18190</name>
</gene>
<dbReference type="CDD" id="cd01392">
    <property type="entry name" value="HTH_LacI"/>
    <property type="match status" value="1"/>
</dbReference>
<dbReference type="Pfam" id="PF13377">
    <property type="entry name" value="Peripla_BP_3"/>
    <property type="match status" value="1"/>
</dbReference>
<dbReference type="SUPFAM" id="SSF47413">
    <property type="entry name" value="lambda repressor-like DNA-binding domains"/>
    <property type="match status" value="1"/>
</dbReference>
<evidence type="ECO:0000259" key="4">
    <source>
        <dbReference type="PROSITE" id="PS50932"/>
    </source>
</evidence>
<dbReference type="InterPro" id="IPR010982">
    <property type="entry name" value="Lambda_DNA-bd_dom_sf"/>
</dbReference>
<keyword evidence="2" id="KW-0238">DNA-binding</keyword>
<dbReference type="SUPFAM" id="SSF53822">
    <property type="entry name" value="Periplasmic binding protein-like I"/>
    <property type="match status" value="1"/>
</dbReference>
<dbReference type="InterPro" id="IPR028082">
    <property type="entry name" value="Peripla_BP_I"/>
</dbReference>
<evidence type="ECO:0000256" key="3">
    <source>
        <dbReference type="ARBA" id="ARBA00023163"/>
    </source>
</evidence>
<accession>A0ABQ3XZK3</accession>
<dbReference type="PRINTS" id="PR00036">
    <property type="entry name" value="HTHLACI"/>
</dbReference>
<dbReference type="PROSITE" id="PS00356">
    <property type="entry name" value="HTH_LACI_1"/>
    <property type="match status" value="1"/>
</dbReference>
<dbReference type="Gene3D" id="1.10.260.40">
    <property type="entry name" value="lambda repressor-like DNA-binding domains"/>
    <property type="match status" value="1"/>
</dbReference>
<proteinExistence type="predicted"/>
<protein>
    <submittedName>
        <fullName evidence="5">LacI family transcriptional regulator</fullName>
    </submittedName>
</protein>
<evidence type="ECO:0000256" key="1">
    <source>
        <dbReference type="ARBA" id="ARBA00023015"/>
    </source>
</evidence>
<dbReference type="EMBL" id="BOMI01000030">
    <property type="protein sequence ID" value="GID73178.1"/>
    <property type="molecule type" value="Genomic_DNA"/>
</dbReference>
<evidence type="ECO:0000313" key="5">
    <source>
        <dbReference type="EMBL" id="GID73178.1"/>
    </source>
</evidence>
<keyword evidence="1" id="KW-0805">Transcription regulation</keyword>
<dbReference type="PANTHER" id="PTHR30146:SF138">
    <property type="entry name" value="TRANSCRIPTIONAL REGULATORY PROTEIN"/>
    <property type="match status" value="1"/>
</dbReference>
<dbReference type="Pfam" id="PF00356">
    <property type="entry name" value="LacI"/>
    <property type="match status" value="1"/>
</dbReference>
<dbReference type="CDD" id="cd06267">
    <property type="entry name" value="PBP1_LacI_sugar_binding-like"/>
    <property type="match status" value="1"/>
</dbReference>
<organism evidence="5 6">
    <name type="scientific">Paractinoplanes deccanensis</name>
    <dbReference type="NCBI Taxonomy" id="113561"/>
    <lineage>
        <taxon>Bacteria</taxon>
        <taxon>Bacillati</taxon>
        <taxon>Actinomycetota</taxon>
        <taxon>Actinomycetes</taxon>
        <taxon>Micromonosporales</taxon>
        <taxon>Micromonosporaceae</taxon>
        <taxon>Paractinoplanes</taxon>
    </lineage>
</organism>
<evidence type="ECO:0000256" key="2">
    <source>
        <dbReference type="ARBA" id="ARBA00023125"/>
    </source>
</evidence>
<reference evidence="5 6" key="1">
    <citation type="submission" date="2021-01" db="EMBL/GenBank/DDBJ databases">
        <title>Whole genome shotgun sequence of Actinoplanes deccanensis NBRC 13994.</title>
        <authorList>
            <person name="Komaki H."/>
            <person name="Tamura T."/>
        </authorList>
    </citation>
    <scope>NUCLEOTIDE SEQUENCE [LARGE SCALE GENOMIC DNA]</scope>
    <source>
        <strain evidence="5 6">NBRC 13994</strain>
    </source>
</reference>
<dbReference type="SMART" id="SM00354">
    <property type="entry name" value="HTH_LACI"/>
    <property type="match status" value="1"/>
</dbReference>
<dbReference type="PROSITE" id="PS50932">
    <property type="entry name" value="HTH_LACI_2"/>
    <property type="match status" value="1"/>
</dbReference>
<dbReference type="Gene3D" id="3.40.50.2300">
    <property type="match status" value="2"/>
</dbReference>
<sequence length="320" mass="34174">MAVTIKDVARAAGVSAATVTRALSKPEVVRPATRDRVKEIAASLGYHPNRAARGLITGRTGNLGLLVPDLGNPFFPSIVKGVQARAHEADHAVFLADTDEDPAAEAGLVRKLAKQVDGVLLCSPRMAEAEIRALATEVPTVLLYRRVPGVASVTAEFLDGMRQAVSHLVALGHRRIAYVAGPRTSWANRERVRSLRAVTRTRVELVETGNVVPQFEGGVSVADQVLAAEVTAVIAYNDLVALGLLHRFAARGVAVPHDISVLGFDDIPLAAMVHPALTTVALPKDQAGQAGVDLLLRERHRERRELPTQLMVRGSTGPAR</sequence>
<dbReference type="Proteomes" id="UP000609879">
    <property type="component" value="Unassembled WGS sequence"/>
</dbReference>
<evidence type="ECO:0000313" key="6">
    <source>
        <dbReference type="Proteomes" id="UP000609879"/>
    </source>
</evidence>
<name>A0ABQ3XZK3_9ACTN</name>
<keyword evidence="6" id="KW-1185">Reference proteome</keyword>
<dbReference type="RefSeq" id="WP_203761106.1">
    <property type="nucleotide sequence ID" value="NZ_BAAABO010000029.1"/>
</dbReference>
<keyword evidence="3" id="KW-0804">Transcription</keyword>
<dbReference type="InterPro" id="IPR000843">
    <property type="entry name" value="HTH_LacI"/>
</dbReference>
<dbReference type="InterPro" id="IPR046335">
    <property type="entry name" value="LacI/GalR-like_sensor"/>
</dbReference>
<comment type="caution">
    <text evidence="5">The sequence shown here is derived from an EMBL/GenBank/DDBJ whole genome shotgun (WGS) entry which is preliminary data.</text>
</comment>
<feature type="domain" description="HTH lacI-type" evidence="4">
    <location>
        <begin position="3"/>
        <end position="57"/>
    </location>
</feature>